<keyword evidence="2" id="KW-1185">Reference proteome</keyword>
<evidence type="ECO:0000313" key="2">
    <source>
        <dbReference type="Proteomes" id="UP001235094"/>
    </source>
</evidence>
<gene>
    <name evidence="1" type="ORF">QOZ99_000796</name>
</gene>
<proteinExistence type="predicted"/>
<dbReference type="EMBL" id="JAUSVR010000002">
    <property type="protein sequence ID" value="MDQ0509915.1"/>
    <property type="molecule type" value="Genomic_DNA"/>
</dbReference>
<reference evidence="1 2" key="1">
    <citation type="submission" date="2023-07" db="EMBL/GenBank/DDBJ databases">
        <title>Genomic Encyclopedia of Type Strains, Phase IV (KMG-IV): sequencing the most valuable type-strain genomes for metagenomic binning, comparative biology and taxonomic classification.</title>
        <authorList>
            <person name="Goeker M."/>
        </authorList>
    </citation>
    <scope>NUCLEOTIDE SEQUENCE [LARGE SCALE GENOMIC DNA]</scope>
    <source>
        <strain evidence="1 2">DSM 15561</strain>
    </source>
</reference>
<name>A0ABU0LMI8_9HYPH</name>
<organism evidence="1 2">
    <name type="scientific">Ancylobacter amanitiformis</name>
    <dbReference type="NCBI Taxonomy" id="217069"/>
    <lineage>
        <taxon>Bacteria</taxon>
        <taxon>Pseudomonadati</taxon>
        <taxon>Pseudomonadota</taxon>
        <taxon>Alphaproteobacteria</taxon>
        <taxon>Hyphomicrobiales</taxon>
        <taxon>Xanthobacteraceae</taxon>
        <taxon>Ancylobacter</taxon>
    </lineage>
</organism>
<protein>
    <submittedName>
        <fullName evidence="1">Uncharacterized protein</fullName>
    </submittedName>
</protein>
<dbReference type="Proteomes" id="UP001235094">
    <property type="component" value="Unassembled WGS sequence"/>
</dbReference>
<sequence>MATIGATGIESIFERSGFRFALRKCVKPRIWSFSGEPEVIGKVSAEPIKLGANAHSRAVVICPNSDRELGRHVAIFASTA</sequence>
<evidence type="ECO:0000313" key="1">
    <source>
        <dbReference type="EMBL" id="MDQ0509915.1"/>
    </source>
</evidence>
<accession>A0ABU0LMI8</accession>
<comment type="caution">
    <text evidence="1">The sequence shown here is derived from an EMBL/GenBank/DDBJ whole genome shotgun (WGS) entry which is preliminary data.</text>
</comment>